<dbReference type="OrthoDB" id="5295388at2"/>
<dbReference type="Proteomes" id="UP000314011">
    <property type="component" value="Unassembled WGS sequence"/>
</dbReference>
<evidence type="ECO:0000256" key="2">
    <source>
        <dbReference type="ARBA" id="ARBA00012150"/>
    </source>
</evidence>
<dbReference type="AlphaFoldDB" id="A0A5C5GBM0"/>
<keyword evidence="4" id="KW-0378">Hydrolase</keyword>
<dbReference type="PANTHER" id="PTHR47268">
    <property type="entry name" value="ACYLPHOSPHATASE"/>
    <property type="match status" value="1"/>
</dbReference>
<protein>
    <recommendedName>
        <fullName evidence="2 4">acylphosphatase</fullName>
        <ecNumber evidence="2 4">3.6.1.7</ecNumber>
    </recommendedName>
</protein>
<dbReference type="InterPro" id="IPR001792">
    <property type="entry name" value="Acylphosphatase-like_dom"/>
</dbReference>
<dbReference type="SUPFAM" id="SSF54975">
    <property type="entry name" value="Acylphosphatase/BLUF domain-like"/>
    <property type="match status" value="1"/>
</dbReference>
<keyword evidence="8" id="KW-1185">Reference proteome</keyword>
<dbReference type="PROSITE" id="PS00151">
    <property type="entry name" value="ACYLPHOSPHATASE_2"/>
    <property type="match status" value="1"/>
</dbReference>
<dbReference type="EC" id="3.6.1.7" evidence="2 4"/>
<feature type="domain" description="Acylphosphatase-like" evidence="6">
    <location>
        <begin position="3"/>
        <end position="89"/>
    </location>
</feature>
<sequence>MNAMDVRVTGRVQGVSYRAWTKSEAEKAGLSGWVRNHGDGSVVAHFEGSAAALAEMKRHLYSGPAASQVEHVIAVDTEPQNISGFEIRETLGA</sequence>
<dbReference type="InterPro" id="IPR017968">
    <property type="entry name" value="Acylphosphatase_CS"/>
</dbReference>
<feature type="active site" evidence="4">
    <location>
        <position position="36"/>
    </location>
</feature>
<evidence type="ECO:0000256" key="3">
    <source>
        <dbReference type="ARBA" id="ARBA00047645"/>
    </source>
</evidence>
<proteinExistence type="inferred from homology"/>
<comment type="catalytic activity">
    <reaction evidence="3 4">
        <text>an acyl phosphate + H2O = a carboxylate + phosphate + H(+)</text>
        <dbReference type="Rhea" id="RHEA:14965"/>
        <dbReference type="ChEBI" id="CHEBI:15377"/>
        <dbReference type="ChEBI" id="CHEBI:15378"/>
        <dbReference type="ChEBI" id="CHEBI:29067"/>
        <dbReference type="ChEBI" id="CHEBI:43474"/>
        <dbReference type="ChEBI" id="CHEBI:59918"/>
        <dbReference type="EC" id="3.6.1.7"/>
    </reaction>
</comment>
<dbReference type="PROSITE" id="PS51160">
    <property type="entry name" value="ACYLPHOSPHATASE_3"/>
    <property type="match status" value="1"/>
</dbReference>
<comment type="caution">
    <text evidence="7">The sequence shown here is derived from an EMBL/GenBank/DDBJ whole genome shotgun (WGS) entry which is preliminary data.</text>
</comment>
<evidence type="ECO:0000256" key="4">
    <source>
        <dbReference type="PROSITE-ProRule" id="PRU00520"/>
    </source>
</evidence>
<comment type="similarity">
    <text evidence="1 5">Belongs to the acylphosphatase family.</text>
</comment>
<dbReference type="Pfam" id="PF00708">
    <property type="entry name" value="Acylphosphatase"/>
    <property type="match status" value="1"/>
</dbReference>
<evidence type="ECO:0000313" key="8">
    <source>
        <dbReference type="Proteomes" id="UP000314011"/>
    </source>
</evidence>
<feature type="active site" evidence="4">
    <location>
        <position position="18"/>
    </location>
</feature>
<evidence type="ECO:0000313" key="7">
    <source>
        <dbReference type="EMBL" id="TNY31360.1"/>
    </source>
</evidence>
<dbReference type="PRINTS" id="PR00112">
    <property type="entry name" value="ACYLPHPHTASE"/>
</dbReference>
<evidence type="ECO:0000259" key="6">
    <source>
        <dbReference type="PROSITE" id="PS51160"/>
    </source>
</evidence>
<accession>A0A5C5GBM0</accession>
<reference evidence="7 8" key="1">
    <citation type="submission" date="2019-06" db="EMBL/GenBank/DDBJ databases">
        <title>Genome of new Rhodobacteraceae sp. SM1903.</title>
        <authorList>
            <person name="Ren X."/>
        </authorList>
    </citation>
    <scope>NUCLEOTIDE SEQUENCE [LARGE SCALE GENOMIC DNA]</scope>
    <source>
        <strain evidence="7 8">SM1903</strain>
    </source>
</reference>
<gene>
    <name evidence="7" type="ORF">FHY64_15185</name>
</gene>
<dbReference type="PANTHER" id="PTHR47268:SF4">
    <property type="entry name" value="ACYLPHOSPHATASE"/>
    <property type="match status" value="1"/>
</dbReference>
<dbReference type="InterPro" id="IPR036046">
    <property type="entry name" value="Acylphosphatase-like_dom_sf"/>
</dbReference>
<evidence type="ECO:0000256" key="5">
    <source>
        <dbReference type="RuleBase" id="RU004168"/>
    </source>
</evidence>
<organism evidence="7 8">
    <name type="scientific">Pelagovum pacificum</name>
    <dbReference type="NCBI Taxonomy" id="2588711"/>
    <lineage>
        <taxon>Bacteria</taxon>
        <taxon>Pseudomonadati</taxon>
        <taxon>Pseudomonadota</taxon>
        <taxon>Alphaproteobacteria</taxon>
        <taxon>Rhodobacterales</taxon>
        <taxon>Paracoccaceae</taxon>
        <taxon>Pelagovum</taxon>
    </lineage>
</organism>
<dbReference type="EMBL" id="VFFF01000002">
    <property type="protein sequence ID" value="TNY31360.1"/>
    <property type="molecule type" value="Genomic_DNA"/>
</dbReference>
<dbReference type="Gene3D" id="3.30.70.100">
    <property type="match status" value="1"/>
</dbReference>
<evidence type="ECO:0000256" key="1">
    <source>
        <dbReference type="ARBA" id="ARBA00005614"/>
    </source>
</evidence>
<dbReference type="InterPro" id="IPR020456">
    <property type="entry name" value="Acylphosphatase"/>
</dbReference>
<dbReference type="RefSeq" id="WP_140196257.1">
    <property type="nucleotide sequence ID" value="NZ_VFFF01000002.1"/>
</dbReference>
<dbReference type="GO" id="GO:0003998">
    <property type="term" value="F:acylphosphatase activity"/>
    <property type="evidence" value="ECO:0007669"/>
    <property type="project" value="UniProtKB-EC"/>
</dbReference>
<name>A0A5C5GBM0_9RHOB</name>